<dbReference type="Proteomes" id="UP001190700">
    <property type="component" value="Unassembled WGS sequence"/>
</dbReference>
<evidence type="ECO:0000313" key="1">
    <source>
        <dbReference type="EMBL" id="KAK3257952.1"/>
    </source>
</evidence>
<evidence type="ECO:0000313" key="2">
    <source>
        <dbReference type="Proteomes" id="UP001190700"/>
    </source>
</evidence>
<protein>
    <submittedName>
        <fullName evidence="1">Uncharacterized protein</fullName>
    </submittedName>
</protein>
<feature type="non-terminal residue" evidence="1">
    <location>
        <position position="127"/>
    </location>
</feature>
<dbReference type="EMBL" id="LGRX02019947">
    <property type="protein sequence ID" value="KAK3257952.1"/>
    <property type="molecule type" value="Genomic_DNA"/>
</dbReference>
<gene>
    <name evidence="1" type="ORF">CYMTET_32979</name>
</gene>
<keyword evidence="2" id="KW-1185">Reference proteome</keyword>
<sequence>MVGEVGEVEEVEVPRPAVVEVEVAGWRAGRRGGRGEVEEVVAGGGGEVGWESRRVGDVRVVGGGGLEPLVGAEVEKVMEVEVERLAKVVVDVGGGQGGGGEVKEVEAEVEEVEEVEVAVEADLQVEE</sequence>
<comment type="caution">
    <text evidence="1">The sequence shown here is derived from an EMBL/GenBank/DDBJ whole genome shotgun (WGS) entry which is preliminary data.</text>
</comment>
<dbReference type="AlphaFoldDB" id="A0AAE0FDX3"/>
<organism evidence="1 2">
    <name type="scientific">Cymbomonas tetramitiformis</name>
    <dbReference type="NCBI Taxonomy" id="36881"/>
    <lineage>
        <taxon>Eukaryota</taxon>
        <taxon>Viridiplantae</taxon>
        <taxon>Chlorophyta</taxon>
        <taxon>Pyramimonadophyceae</taxon>
        <taxon>Pyramimonadales</taxon>
        <taxon>Pyramimonadaceae</taxon>
        <taxon>Cymbomonas</taxon>
    </lineage>
</organism>
<name>A0AAE0FDX3_9CHLO</name>
<proteinExistence type="predicted"/>
<accession>A0AAE0FDX3</accession>
<reference evidence="1 2" key="1">
    <citation type="journal article" date="2015" name="Genome Biol. Evol.">
        <title>Comparative Genomics of a Bacterivorous Green Alga Reveals Evolutionary Causalities and Consequences of Phago-Mixotrophic Mode of Nutrition.</title>
        <authorList>
            <person name="Burns J.A."/>
            <person name="Paasch A."/>
            <person name="Narechania A."/>
            <person name="Kim E."/>
        </authorList>
    </citation>
    <scope>NUCLEOTIDE SEQUENCE [LARGE SCALE GENOMIC DNA]</scope>
    <source>
        <strain evidence="1 2">PLY_AMNH</strain>
    </source>
</reference>